<name>A0A4Y7JSE4_PAPSO</name>
<proteinExistence type="predicted"/>
<dbReference type="Gramene" id="RZC62980">
    <property type="protein sequence ID" value="RZC62980"/>
    <property type="gene ID" value="C5167_024740"/>
</dbReference>
<evidence type="ECO:0000313" key="2">
    <source>
        <dbReference type="EMBL" id="RZC62980.1"/>
    </source>
</evidence>
<dbReference type="Proteomes" id="UP000316621">
    <property type="component" value="Chromosome 5"/>
</dbReference>
<evidence type="ECO:0000313" key="3">
    <source>
        <dbReference type="Proteomes" id="UP000316621"/>
    </source>
</evidence>
<accession>A0A4Y7JSE4</accession>
<organism evidence="2 3">
    <name type="scientific">Papaver somniferum</name>
    <name type="common">Opium poppy</name>
    <dbReference type="NCBI Taxonomy" id="3469"/>
    <lineage>
        <taxon>Eukaryota</taxon>
        <taxon>Viridiplantae</taxon>
        <taxon>Streptophyta</taxon>
        <taxon>Embryophyta</taxon>
        <taxon>Tracheophyta</taxon>
        <taxon>Spermatophyta</taxon>
        <taxon>Magnoliopsida</taxon>
        <taxon>Ranunculales</taxon>
        <taxon>Papaveraceae</taxon>
        <taxon>Papaveroideae</taxon>
        <taxon>Papaver</taxon>
    </lineage>
</organism>
<protein>
    <submittedName>
        <fullName evidence="2">Uncharacterized protein</fullName>
    </submittedName>
</protein>
<sequence>MGRVEESLESITARKLLLPKVSIPIVLKRVHDCISKTNNLCTYDTNHFPSLLLPFSDFQGRRKREEDYSFLKGDLKQSLLKAWNSWQHYVKMLNSLRMRLREEREKEREKEKEAEKEKEKEKKKEAEEKAKEDVEKGLRQRIKNVNEDLEKIDKSEIELRKDTNTSLDDIRLRNMMFQSFVSLLFGLQAGLNPQRW</sequence>
<dbReference type="AlphaFoldDB" id="A0A4Y7JSE4"/>
<evidence type="ECO:0000256" key="1">
    <source>
        <dbReference type="SAM" id="MobiDB-lite"/>
    </source>
</evidence>
<gene>
    <name evidence="2" type="ORF">C5167_024740</name>
</gene>
<feature type="region of interest" description="Disordered" evidence="1">
    <location>
        <begin position="102"/>
        <end position="137"/>
    </location>
</feature>
<reference evidence="2 3" key="1">
    <citation type="journal article" date="2018" name="Science">
        <title>The opium poppy genome and morphinan production.</title>
        <authorList>
            <person name="Guo L."/>
            <person name="Winzer T."/>
            <person name="Yang X."/>
            <person name="Li Y."/>
            <person name="Ning Z."/>
            <person name="He Z."/>
            <person name="Teodor R."/>
            <person name="Lu Y."/>
            <person name="Bowser T.A."/>
            <person name="Graham I.A."/>
            <person name="Ye K."/>
        </authorList>
    </citation>
    <scope>NUCLEOTIDE SEQUENCE [LARGE SCALE GENOMIC DNA]</scope>
    <source>
        <strain evidence="3">cv. HN1</strain>
        <tissue evidence="2">Leaves</tissue>
    </source>
</reference>
<keyword evidence="3" id="KW-1185">Reference proteome</keyword>
<dbReference type="EMBL" id="CM010719">
    <property type="protein sequence ID" value="RZC62980.1"/>
    <property type="molecule type" value="Genomic_DNA"/>
</dbReference>